<reference evidence="6 7" key="1">
    <citation type="submission" date="2018-06" db="EMBL/GenBank/DDBJ databases">
        <title>Genomic Encyclopedia of Type Strains, Phase IV (KMG-IV): sequencing the most valuable type-strain genomes for metagenomic binning, comparative biology and taxonomic classification.</title>
        <authorList>
            <person name="Goeker M."/>
        </authorList>
    </citation>
    <scope>NUCLEOTIDE SEQUENCE [LARGE SCALE GENOMIC DNA]</scope>
    <source>
        <strain evidence="6 7">DSM 15140</strain>
    </source>
</reference>
<evidence type="ECO:0000256" key="3">
    <source>
        <dbReference type="ARBA" id="ARBA00022989"/>
    </source>
</evidence>
<evidence type="ECO:0000313" key="7">
    <source>
        <dbReference type="Proteomes" id="UP000252254"/>
    </source>
</evidence>
<feature type="transmembrane region" description="Helical" evidence="5">
    <location>
        <begin position="69"/>
        <end position="87"/>
    </location>
</feature>
<organism evidence="6 7">
    <name type="scientific">Paraliobacillus ryukyuensis</name>
    <dbReference type="NCBI Taxonomy" id="200904"/>
    <lineage>
        <taxon>Bacteria</taxon>
        <taxon>Bacillati</taxon>
        <taxon>Bacillota</taxon>
        <taxon>Bacilli</taxon>
        <taxon>Bacillales</taxon>
        <taxon>Bacillaceae</taxon>
        <taxon>Paraliobacillus</taxon>
    </lineage>
</organism>
<dbReference type="RefSeq" id="WP_113868612.1">
    <property type="nucleotide sequence ID" value="NZ_BAABQN010000005.1"/>
</dbReference>
<accession>A0A366E8Y7</accession>
<keyword evidence="4 5" id="KW-0472">Membrane</keyword>
<keyword evidence="2 5" id="KW-0812">Transmembrane</keyword>
<evidence type="ECO:0000256" key="1">
    <source>
        <dbReference type="ARBA" id="ARBA00022475"/>
    </source>
</evidence>
<keyword evidence="3 5" id="KW-1133">Transmembrane helix</keyword>
<dbReference type="STRING" id="200904.GCA_900168775_01228"/>
<comment type="subcellular location">
    <subcellularLocation>
        <location evidence="5">Cell membrane</location>
        <topology evidence="5">Multi-pass membrane protein</topology>
    </subcellularLocation>
</comment>
<comment type="caution">
    <text evidence="6">The sequence shown here is derived from an EMBL/GenBank/DDBJ whole genome shotgun (WGS) entry which is preliminary data.</text>
</comment>
<comment type="similarity">
    <text evidence="5">Belongs to the UPF0344 family.</text>
</comment>
<dbReference type="Proteomes" id="UP000252254">
    <property type="component" value="Unassembled WGS sequence"/>
</dbReference>
<dbReference type="AlphaFoldDB" id="A0A366E8Y7"/>
<evidence type="ECO:0000313" key="6">
    <source>
        <dbReference type="EMBL" id="RBO98219.1"/>
    </source>
</evidence>
<name>A0A366E8Y7_9BACI</name>
<feature type="transmembrane region" description="Helical" evidence="5">
    <location>
        <begin position="37"/>
        <end position="57"/>
    </location>
</feature>
<dbReference type="HAMAP" id="MF_01536">
    <property type="entry name" value="UPF0344"/>
    <property type="match status" value="1"/>
</dbReference>
<dbReference type="EMBL" id="QNRI01000005">
    <property type="protein sequence ID" value="RBO98219.1"/>
    <property type="molecule type" value="Genomic_DNA"/>
</dbReference>
<evidence type="ECO:0000256" key="4">
    <source>
        <dbReference type="ARBA" id="ARBA00023136"/>
    </source>
</evidence>
<proteinExistence type="inferred from homology"/>
<sequence>MIHLHITSWALMLILFVVAFNLYRADKHKPAKITHMITRLMYLLVLYSGGDLLVGYFQSGTFDAHPAATIVKVLAGLWVIACVEILLVRYAKGKPVVGFFVQLTVAVVLALVLGFGILPWGLLPV</sequence>
<feature type="transmembrane region" description="Helical" evidence="5">
    <location>
        <begin position="6"/>
        <end position="25"/>
    </location>
</feature>
<dbReference type="Pfam" id="PF07457">
    <property type="entry name" value="DUF1516"/>
    <property type="match status" value="1"/>
</dbReference>
<dbReference type="OrthoDB" id="2365314at2"/>
<protein>
    <recommendedName>
        <fullName evidence="5">UPF0344 protein DES48_10569</fullName>
    </recommendedName>
</protein>
<evidence type="ECO:0000256" key="2">
    <source>
        <dbReference type="ARBA" id="ARBA00022692"/>
    </source>
</evidence>
<gene>
    <name evidence="6" type="ORF">DES48_10569</name>
</gene>
<evidence type="ECO:0000256" key="5">
    <source>
        <dbReference type="HAMAP-Rule" id="MF_01536"/>
    </source>
</evidence>
<keyword evidence="1 5" id="KW-1003">Cell membrane</keyword>
<feature type="transmembrane region" description="Helical" evidence="5">
    <location>
        <begin position="99"/>
        <end position="122"/>
    </location>
</feature>
<dbReference type="InterPro" id="IPR010899">
    <property type="entry name" value="UPF0344"/>
</dbReference>
<dbReference type="GO" id="GO:0005886">
    <property type="term" value="C:plasma membrane"/>
    <property type="evidence" value="ECO:0007669"/>
    <property type="project" value="UniProtKB-SubCell"/>
</dbReference>
<keyword evidence="7" id="KW-1185">Reference proteome</keyword>